<reference evidence="1" key="1">
    <citation type="submission" date="2017-04" db="EMBL/GenBank/DDBJ databases">
        <authorList>
            <person name="Varghese N."/>
            <person name="Submissions S."/>
        </authorList>
    </citation>
    <scope>NUCLEOTIDE SEQUENCE</scope>
    <source>
        <strain evidence="1">WTE2008</strain>
    </source>
</reference>
<accession>A0AC61PMW4</accession>
<dbReference type="EMBL" id="FWXZ01000004">
    <property type="protein sequence ID" value="SMC72613.1"/>
    <property type="molecule type" value="Genomic_DNA"/>
</dbReference>
<protein>
    <submittedName>
        <fullName evidence="1">Vancomycin resistance protein YoaR, contains peptidoglycan-binding and VanW domains</fullName>
    </submittedName>
</protein>
<comment type="caution">
    <text evidence="1">The sequence shown here is derived from an EMBL/GenBank/DDBJ whole genome shotgun (WGS) entry which is preliminary data.</text>
</comment>
<name>A0AC61PMW4_9FIRM</name>
<organism evidence="1 2">
    <name type="scientific">Aristaeella lactis</name>
    <dbReference type="NCBI Taxonomy" id="3046383"/>
    <lineage>
        <taxon>Bacteria</taxon>
        <taxon>Bacillati</taxon>
        <taxon>Bacillota</taxon>
        <taxon>Clostridia</taxon>
        <taxon>Eubacteriales</taxon>
        <taxon>Aristaeellaceae</taxon>
        <taxon>Aristaeella</taxon>
    </lineage>
</organism>
<evidence type="ECO:0000313" key="2">
    <source>
        <dbReference type="Proteomes" id="UP000192328"/>
    </source>
</evidence>
<keyword evidence="2" id="KW-1185">Reference proteome</keyword>
<evidence type="ECO:0000313" key="1">
    <source>
        <dbReference type="EMBL" id="SMC72613.1"/>
    </source>
</evidence>
<sequence length="586" mass="65642">MAKLKRYDLYEGDDDLISPSLPGKQPLGRDKGLRARDEYDRQVEEEARKRRYFASNEKDDGLGAPSSLFDDFDRFESPAPIRTSRPKYKRKDQNRGAWAAVIVTCLLLLAFIGITVIPQLTGIRYHFLPNIAFVNGNLISLDTQRQENFDKCRKELYTGRIYPGIYIDDQHVGGMTCEEAAAAIARLNGEDSRAFDITVSVGNESWHVNTERVPVSRNTEEMVQRAWATGRTNTAGLAGGAVTPFQERIDQVSNLRSYPVTFVTKQDYDHEALRALTDGIVNYVNREPVNSMVQSFNFETKAFTFTDDRPGAKIDPDDLYRQLTEVLDSGETRKEVRVVPEKITADITKAELMNSFGLISAYTTQTTKDNNRNTNIKLSAEAISGITVQPGETFSFNGATGERTAAKGYKEAPAISGGQSKDEVGGGVCQTSSTLFNAVARADLEIVERHAHAWPSHYIEKGFDATVNWPGLDFKFKNNTNQPIFIVAGYSNRKITVNIYGMSLGPGVKIDLESDLIRTIPQPEGTNYVVNTSLAPGESKKTITGRQGYEVTTWKVWYQGDRELRREVLFNTTYKAYQETVEYNPR</sequence>
<gene>
    <name evidence="1" type="ORF">SAMN06297397_2198</name>
</gene>
<proteinExistence type="predicted"/>
<dbReference type="Proteomes" id="UP000192328">
    <property type="component" value="Unassembled WGS sequence"/>
</dbReference>